<proteinExistence type="predicted"/>
<reference evidence="1" key="1">
    <citation type="journal article" date="2021" name="New Phytol.">
        <title>Evolutionary innovations through gain and loss of genes in the ectomycorrhizal Boletales.</title>
        <authorList>
            <person name="Wu G."/>
            <person name="Miyauchi S."/>
            <person name="Morin E."/>
            <person name="Kuo A."/>
            <person name="Drula E."/>
            <person name="Varga T."/>
            <person name="Kohler A."/>
            <person name="Feng B."/>
            <person name="Cao Y."/>
            <person name="Lipzen A."/>
            <person name="Daum C."/>
            <person name="Hundley H."/>
            <person name="Pangilinan J."/>
            <person name="Johnson J."/>
            <person name="Barry K."/>
            <person name="LaButti K."/>
            <person name="Ng V."/>
            <person name="Ahrendt S."/>
            <person name="Min B."/>
            <person name="Choi I.G."/>
            <person name="Park H."/>
            <person name="Plett J.M."/>
            <person name="Magnuson J."/>
            <person name="Spatafora J.W."/>
            <person name="Nagy L.G."/>
            <person name="Henrissat B."/>
            <person name="Grigoriev I.V."/>
            <person name="Yang Z.L."/>
            <person name="Xu J."/>
            <person name="Martin F.M."/>
        </authorList>
    </citation>
    <scope>NUCLEOTIDE SEQUENCE</scope>
    <source>
        <strain evidence="1">ATCC 28755</strain>
    </source>
</reference>
<sequence>MSEDTWQQRFQRLTNLFFGEQFEAFPVALFRCYGVVTGSVAREMFLGRGPENPRDFNIIVPHGVFVEIDNWLTRLGYEEDEERAVHPHFGAHVFRFRAYQGGDRKVTVTESKGPDVMDVIALSPTTAEMILMTSGGLIALYPDHLTSGHCLLGASGEKDLKEGRRFGSVNGTWAKLYENTGYMTVPCGGTCPSIWRHTGTDRNILKFEWDTRYTILRIVQSARTEWRLPIKCRNSFCDYSICSFNIQRALWRQASPSTNLQTSERELDISQHDPPFASGFKGLLFATRCDKPLIVNVPTTEGRLECRSMDDLKVDCWVKQRKTDSCYTQRALLRRTYKSIPGLQSLWIDNAYTIFVEEPETNPAHNPHVNALAHPKATSCPILGNILVLKQDNINMELKDVICDDIDIVKAILRSAMQTETLPRNTPRG</sequence>
<comment type="caution">
    <text evidence="1">The sequence shown here is derived from an EMBL/GenBank/DDBJ whole genome shotgun (WGS) entry which is preliminary data.</text>
</comment>
<gene>
    <name evidence="1" type="ORF">BJ138DRAFT_1118468</name>
</gene>
<organism evidence="1 2">
    <name type="scientific">Hygrophoropsis aurantiaca</name>
    <dbReference type="NCBI Taxonomy" id="72124"/>
    <lineage>
        <taxon>Eukaryota</taxon>
        <taxon>Fungi</taxon>
        <taxon>Dikarya</taxon>
        <taxon>Basidiomycota</taxon>
        <taxon>Agaricomycotina</taxon>
        <taxon>Agaricomycetes</taxon>
        <taxon>Agaricomycetidae</taxon>
        <taxon>Boletales</taxon>
        <taxon>Coniophorineae</taxon>
        <taxon>Hygrophoropsidaceae</taxon>
        <taxon>Hygrophoropsis</taxon>
    </lineage>
</organism>
<evidence type="ECO:0000313" key="1">
    <source>
        <dbReference type="EMBL" id="KAH7905438.1"/>
    </source>
</evidence>
<accession>A0ACB7ZXC9</accession>
<dbReference type="EMBL" id="MU268191">
    <property type="protein sequence ID" value="KAH7905438.1"/>
    <property type="molecule type" value="Genomic_DNA"/>
</dbReference>
<dbReference type="Proteomes" id="UP000790377">
    <property type="component" value="Unassembled WGS sequence"/>
</dbReference>
<protein>
    <submittedName>
        <fullName evidence="1">Uncharacterized protein</fullName>
    </submittedName>
</protein>
<evidence type="ECO:0000313" key="2">
    <source>
        <dbReference type="Proteomes" id="UP000790377"/>
    </source>
</evidence>
<keyword evidence="2" id="KW-1185">Reference proteome</keyword>
<name>A0ACB7ZXC9_9AGAM</name>